<evidence type="ECO:0008006" key="5">
    <source>
        <dbReference type="Google" id="ProtNLM"/>
    </source>
</evidence>
<dbReference type="OrthoDB" id="407598at2759"/>
<keyword evidence="4" id="KW-1185">Reference proteome</keyword>
<evidence type="ECO:0000313" key="4">
    <source>
        <dbReference type="Proteomes" id="UP000507245"/>
    </source>
</evidence>
<dbReference type="AlphaFoldDB" id="A0A6J5XRN4"/>
<reference evidence="2 3" key="2">
    <citation type="submission" date="2020-05" db="EMBL/GenBank/DDBJ databases">
        <authorList>
            <person name="Campoy J."/>
            <person name="Schneeberger K."/>
            <person name="Spophaly S."/>
        </authorList>
    </citation>
    <scope>NUCLEOTIDE SEQUENCE [LARGE SCALE GENOMIC DNA]</scope>
    <source>
        <strain evidence="2">PruArmRojPasFocal</strain>
    </source>
</reference>
<name>A0A6J5XRN4_PRUAR</name>
<protein>
    <recommendedName>
        <fullName evidence="5">Integrase zinc-binding domain-containing protein</fullName>
    </recommendedName>
</protein>
<evidence type="ECO:0000313" key="3">
    <source>
        <dbReference type="Proteomes" id="UP000507222"/>
    </source>
</evidence>
<gene>
    <name evidence="1" type="ORF">CURHAP_LOCUS42604</name>
    <name evidence="2" type="ORF">ORAREDHAP_LOCUS41768</name>
</gene>
<evidence type="ECO:0000313" key="1">
    <source>
        <dbReference type="EMBL" id="CAB4286055.1"/>
    </source>
</evidence>
<dbReference type="EMBL" id="CAEKKB010000007">
    <property type="protein sequence ID" value="CAB4316410.1"/>
    <property type="molecule type" value="Genomic_DNA"/>
</dbReference>
<sequence>MFSNILAQVSLHSGGLGGHFGNDKTISLVRDRCRICQTSKGKKQNTGLYMPLPVPEAPWHDITYKHGLCSWSAKNPAR</sequence>
<dbReference type="EMBL" id="CAEKDK010000007">
    <property type="protein sequence ID" value="CAB4286055.1"/>
    <property type="molecule type" value="Genomic_DNA"/>
</dbReference>
<dbReference type="PANTHER" id="PTHR35046:SF18">
    <property type="entry name" value="RNA-DIRECTED DNA POLYMERASE"/>
    <property type="match status" value="1"/>
</dbReference>
<accession>A0A6J5XRN4</accession>
<reference evidence="4" key="1">
    <citation type="journal article" date="2020" name="Genome Biol.">
        <title>Gamete binning: chromosome-level and haplotype-resolved genome assembly enabled by high-throughput single-cell sequencing of gamete genomes.</title>
        <authorList>
            <person name="Campoy J.A."/>
            <person name="Sun H."/>
            <person name="Goel M."/>
            <person name="Jiao W.-B."/>
            <person name="Folz-Donahue K."/>
            <person name="Wang N."/>
            <person name="Rubio M."/>
            <person name="Liu C."/>
            <person name="Kukat C."/>
            <person name="Ruiz D."/>
            <person name="Huettel B."/>
            <person name="Schneeberger K."/>
        </authorList>
    </citation>
    <scope>NUCLEOTIDE SEQUENCE [LARGE SCALE GENOMIC DNA]</scope>
    <source>
        <strain evidence="4">cv. Rojo Pasion</strain>
    </source>
</reference>
<dbReference type="PANTHER" id="PTHR35046">
    <property type="entry name" value="ZINC KNUCKLE (CCHC-TYPE) FAMILY PROTEIN"/>
    <property type="match status" value="1"/>
</dbReference>
<evidence type="ECO:0000313" key="2">
    <source>
        <dbReference type="EMBL" id="CAB4316410.1"/>
    </source>
</evidence>
<dbReference type="Proteomes" id="UP000507222">
    <property type="component" value="Unassembled WGS sequence"/>
</dbReference>
<proteinExistence type="predicted"/>
<dbReference type="Proteomes" id="UP000507245">
    <property type="component" value="Unassembled WGS sequence"/>
</dbReference>
<organism evidence="2 4">
    <name type="scientific">Prunus armeniaca</name>
    <name type="common">Apricot</name>
    <name type="synonym">Armeniaca vulgaris</name>
    <dbReference type="NCBI Taxonomy" id="36596"/>
    <lineage>
        <taxon>Eukaryota</taxon>
        <taxon>Viridiplantae</taxon>
        <taxon>Streptophyta</taxon>
        <taxon>Embryophyta</taxon>
        <taxon>Tracheophyta</taxon>
        <taxon>Spermatophyta</taxon>
        <taxon>Magnoliopsida</taxon>
        <taxon>eudicotyledons</taxon>
        <taxon>Gunneridae</taxon>
        <taxon>Pentapetalae</taxon>
        <taxon>rosids</taxon>
        <taxon>fabids</taxon>
        <taxon>Rosales</taxon>
        <taxon>Rosaceae</taxon>
        <taxon>Amygdaloideae</taxon>
        <taxon>Amygdaleae</taxon>
        <taxon>Prunus</taxon>
    </lineage>
</organism>